<reference evidence="3 4" key="1">
    <citation type="journal article" date="2014" name="PLoS ONE">
        <title>Global Analysis of Gene Expression Profiles in Physic Nut (Jatropha curcas L.) Seedlings Exposed to Salt Stress.</title>
        <authorList>
            <person name="Zhang L."/>
            <person name="Zhang C."/>
            <person name="Wu P."/>
            <person name="Chen Y."/>
            <person name="Li M."/>
            <person name="Jiang H."/>
            <person name="Wu G."/>
        </authorList>
    </citation>
    <scope>NUCLEOTIDE SEQUENCE [LARGE SCALE GENOMIC DNA]</scope>
    <source>
        <strain evidence="4">cv. GZQX0401</strain>
        <tissue evidence="3">Young leaves</tissue>
    </source>
</reference>
<dbReference type="InterPro" id="IPR001810">
    <property type="entry name" value="F-box_dom"/>
</dbReference>
<evidence type="ECO:0000313" key="3">
    <source>
        <dbReference type="EMBL" id="KDP38098.1"/>
    </source>
</evidence>
<name>A0A067KSY4_JATCU</name>
<dbReference type="SUPFAM" id="SSF81383">
    <property type="entry name" value="F-box domain"/>
    <property type="match status" value="1"/>
</dbReference>
<dbReference type="GO" id="GO:0005737">
    <property type="term" value="C:cytoplasm"/>
    <property type="evidence" value="ECO:0007669"/>
    <property type="project" value="TreeGrafter"/>
</dbReference>
<dbReference type="InterPro" id="IPR017900">
    <property type="entry name" value="4Fe4S_Fe_S_CS"/>
</dbReference>
<evidence type="ECO:0000256" key="1">
    <source>
        <dbReference type="SAM" id="MobiDB-lite"/>
    </source>
</evidence>
<dbReference type="Gene3D" id="3.80.10.10">
    <property type="entry name" value="Ribonuclease Inhibitor"/>
    <property type="match status" value="1"/>
</dbReference>
<dbReference type="EMBL" id="KK914370">
    <property type="protein sequence ID" value="KDP38098.1"/>
    <property type="molecule type" value="Genomic_DNA"/>
</dbReference>
<dbReference type="PANTHER" id="PTHR13382">
    <property type="entry name" value="MITOCHONDRIAL ATP SYNTHASE COUPLING FACTOR B"/>
    <property type="match status" value="1"/>
</dbReference>
<dbReference type="InterPro" id="IPR036047">
    <property type="entry name" value="F-box-like_dom_sf"/>
</dbReference>
<dbReference type="STRING" id="180498.A0A067KSY4"/>
<dbReference type="InterPro" id="IPR050648">
    <property type="entry name" value="F-box_LRR-repeat"/>
</dbReference>
<sequence>MEIAITESMQTLSIQPSLESGPSSRKEHINPETEPEPPHEALFLVLAYLPVFELLNMSEVCMSFRDAVNRDVLTWLDIIIDRPLSSWLSNEILMKITSKANCRLRTLVLRNCAKITDDGLQRIIEKNPFISKLHLPACTGLTPEGIIRAVKTLTQNQNNLNSLQIHNIHNLKKEHIEALRSYLQINPLQRKPQLIFYHHYRTSSPSRIRKIDRILDVDICPKCNEITMVFDCSRKICWQKRDRLLTDCRGCNFCIPRCEECGGCVDTRELEETACGDILCSNCWLHLPKCNYCNKPYCKRDANKQFNSPGCTTGFICEACHVSYQTVKLDLCFC</sequence>
<dbReference type="InterPro" id="IPR032675">
    <property type="entry name" value="LRR_dom_sf"/>
</dbReference>
<dbReference type="PANTHER" id="PTHR13382:SF16">
    <property type="entry name" value="F-BOX PROTEIN SKIP28"/>
    <property type="match status" value="1"/>
</dbReference>
<dbReference type="OrthoDB" id="10044893at2759"/>
<organism evidence="3 4">
    <name type="scientific">Jatropha curcas</name>
    <name type="common">Barbados nut</name>
    <dbReference type="NCBI Taxonomy" id="180498"/>
    <lineage>
        <taxon>Eukaryota</taxon>
        <taxon>Viridiplantae</taxon>
        <taxon>Streptophyta</taxon>
        <taxon>Embryophyta</taxon>
        <taxon>Tracheophyta</taxon>
        <taxon>Spermatophyta</taxon>
        <taxon>Magnoliopsida</taxon>
        <taxon>eudicotyledons</taxon>
        <taxon>Gunneridae</taxon>
        <taxon>Pentapetalae</taxon>
        <taxon>rosids</taxon>
        <taxon>fabids</taxon>
        <taxon>Malpighiales</taxon>
        <taxon>Euphorbiaceae</taxon>
        <taxon>Crotonoideae</taxon>
        <taxon>Jatropheae</taxon>
        <taxon>Jatropha</taxon>
    </lineage>
</organism>
<dbReference type="Pfam" id="PF00646">
    <property type="entry name" value="F-box"/>
    <property type="match status" value="1"/>
</dbReference>
<evidence type="ECO:0000259" key="2">
    <source>
        <dbReference type="PROSITE" id="PS50181"/>
    </source>
</evidence>
<feature type="region of interest" description="Disordered" evidence="1">
    <location>
        <begin position="15"/>
        <end position="36"/>
    </location>
</feature>
<feature type="domain" description="F-box" evidence="2">
    <location>
        <begin position="31"/>
        <end position="78"/>
    </location>
</feature>
<proteinExistence type="predicted"/>
<feature type="compositionally biased region" description="Basic and acidic residues" evidence="1">
    <location>
        <begin position="24"/>
        <end position="36"/>
    </location>
</feature>
<gene>
    <name evidence="3" type="ORF">JCGZ_04741</name>
</gene>
<keyword evidence="4" id="KW-1185">Reference proteome</keyword>
<dbReference type="SUPFAM" id="SSF52047">
    <property type="entry name" value="RNI-like"/>
    <property type="match status" value="1"/>
</dbReference>
<dbReference type="Gene3D" id="1.20.1280.50">
    <property type="match status" value="1"/>
</dbReference>
<evidence type="ECO:0000313" key="4">
    <source>
        <dbReference type="Proteomes" id="UP000027138"/>
    </source>
</evidence>
<accession>A0A067KSY4</accession>
<dbReference type="Proteomes" id="UP000027138">
    <property type="component" value="Unassembled WGS sequence"/>
</dbReference>
<dbReference type="KEGG" id="jcu:105634103"/>
<dbReference type="PROSITE" id="PS00198">
    <property type="entry name" value="4FE4S_FER_1"/>
    <property type="match status" value="1"/>
</dbReference>
<dbReference type="PROSITE" id="PS50181">
    <property type="entry name" value="FBOX"/>
    <property type="match status" value="1"/>
</dbReference>
<protein>
    <recommendedName>
        <fullName evidence="2">F-box domain-containing protein</fullName>
    </recommendedName>
</protein>
<dbReference type="AlphaFoldDB" id="A0A067KSY4"/>